<dbReference type="PANTHER" id="PTHR43833">
    <property type="entry name" value="POTASSIUM CHANNEL PROTEIN 2-RELATED-RELATED"/>
    <property type="match status" value="1"/>
</dbReference>
<keyword evidence="2" id="KW-0813">Transport</keyword>
<dbReference type="NCBIfam" id="NF007033">
    <property type="entry name" value="PRK09496.1-5"/>
    <property type="match status" value="1"/>
</dbReference>
<evidence type="ECO:0000256" key="2">
    <source>
        <dbReference type="ARBA" id="ARBA00022448"/>
    </source>
</evidence>
<dbReference type="RefSeq" id="WP_106024181.1">
    <property type="nucleotide sequence ID" value="NZ_PVXN01000019.1"/>
</dbReference>
<sequence length="468" mass="51903">MKIIIIGAGKVGYNLAESLEKEGNDVTIIDKNPAALKRAEENLDVMCIRGNGISTSTLLEAGVRGTDLLIAVTNSDEVNIVCCLTAKKLKAAHTIARIRDTEYARELSLLKEELGLEMVINPEMAAADEIAQRVNFSSAVNVENFSKGMVKMVEFKITRDMPIVGQALENILSKFKFRILVGIVVRGEEVIVPNGKFVIEENDRIHVIGKYSSIYNFSKMAGVLPQKLKNIMILGGGRIAYYLASMLLDMGVNVKIIEIDKERCVALSELLPRALIINADGTDEELLLSENIKDMDGFIAVTGMDEENLLSSLVAKQNGVKKVITKISRTNYSHIVNSLGLDNVIIPKVIVANQILKYVRGNNIESLYRIVDGKVEILEFIANRENKILNIPLKKIKFKKDVIVATIVRKKKIIIPHGDDTIQEEDRVIVISKDKNINKLEDLISSSNGGKHNELWDGIKKLGEIINM</sequence>
<dbReference type="NCBIfam" id="NF007031">
    <property type="entry name" value="PRK09496.1-2"/>
    <property type="match status" value="1"/>
</dbReference>
<dbReference type="InterPro" id="IPR006036">
    <property type="entry name" value="K_uptake_TrkA"/>
</dbReference>
<name>A0A2T0AV06_9CLOT</name>
<dbReference type="Gene3D" id="3.40.50.720">
    <property type="entry name" value="NAD(P)-binding Rossmann-like Domain"/>
    <property type="match status" value="2"/>
</dbReference>
<evidence type="ECO:0000256" key="6">
    <source>
        <dbReference type="ARBA" id="ARBA00023065"/>
    </source>
</evidence>
<feature type="domain" description="RCK N-terminal" evidence="7">
    <location>
        <begin position="1"/>
        <end position="120"/>
    </location>
</feature>
<keyword evidence="4" id="KW-0630">Potassium</keyword>
<dbReference type="SUPFAM" id="SSF116726">
    <property type="entry name" value="TrkA C-terminal domain-like"/>
    <property type="match status" value="2"/>
</dbReference>
<dbReference type="PROSITE" id="PS51202">
    <property type="entry name" value="RCK_C"/>
    <property type="match status" value="2"/>
</dbReference>
<keyword evidence="5" id="KW-0520">NAD</keyword>
<protein>
    <recommendedName>
        <fullName evidence="1">Trk system potassium uptake protein TrkA</fullName>
    </recommendedName>
</protein>
<dbReference type="GO" id="GO:0005886">
    <property type="term" value="C:plasma membrane"/>
    <property type="evidence" value="ECO:0007669"/>
    <property type="project" value="InterPro"/>
</dbReference>
<keyword evidence="6" id="KW-0406">Ion transport</keyword>
<dbReference type="NCBIfam" id="NF007032">
    <property type="entry name" value="PRK09496.1-4"/>
    <property type="match status" value="1"/>
</dbReference>
<dbReference type="PANTHER" id="PTHR43833:SF5">
    <property type="entry name" value="TRK SYSTEM POTASSIUM UPTAKE PROTEIN TRKA"/>
    <property type="match status" value="1"/>
</dbReference>
<reference evidence="9 10" key="1">
    <citation type="submission" date="2018-03" db="EMBL/GenBank/DDBJ databases">
        <title>Genome sequence of Clostridium thermopalmarium DSM 5974.</title>
        <authorList>
            <person name="Poehlein A."/>
            <person name="Daniel R."/>
        </authorList>
    </citation>
    <scope>NUCLEOTIDE SEQUENCE [LARGE SCALE GENOMIC DNA]</scope>
    <source>
        <strain evidence="9 10">DSM 5974</strain>
    </source>
</reference>
<feature type="domain" description="RCK N-terminal" evidence="7">
    <location>
        <begin position="228"/>
        <end position="346"/>
    </location>
</feature>
<dbReference type="Gene3D" id="3.30.70.1450">
    <property type="entry name" value="Regulator of K+ conductance, C-terminal domain"/>
    <property type="match status" value="2"/>
</dbReference>
<evidence type="ECO:0000256" key="5">
    <source>
        <dbReference type="ARBA" id="ARBA00023027"/>
    </source>
</evidence>
<comment type="caution">
    <text evidence="9">The sequence shown here is derived from an EMBL/GenBank/DDBJ whole genome shotgun (WGS) entry which is preliminary data.</text>
</comment>
<dbReference type="Pfam" id="PF02080">
    <property type="entry name" value="TrkA_C"/>
    <property type="match status" value="2"/>
</dbReference>
<dbReference type="Proteomes" id="UP000239614">
    <property type="component" value="Unassembled WGS sequence"/>
</dbReference>
<dbReference type="InterPro" id="IPR003148">
    <property type="entry name" value="RCK_N"/>
</dbReference>
<evidence type="ECO:0000256" key="1">
    <source>
        <dbReference type="ARBA" id="ARBA00017378"/>
    </source>
</evidence>
<dbReference type="OrthoDB" id="9775180at2"/>
<dbReference type="PRINTS" id="PR00335">
    <property type="entry name" value="KUPTAKETRKA"/>
</dbReference>
<evidence type="ECO:0000313" key="9">
    <source>
        <dbReference type="EMBL" id="PRR74318.1"/>
    </source>
</evidence>
<evidence type="ECO:0000259" key="7">
    <source>
        <dbReference type="PROSITE" id="PS51201"/>
    </source>
</evidence>
<dbReference type="InterPro" id="IPR006037">
    <property type="entry name" value="RCK_C"/>
</dbReference>
<dbReference type="SUPFAM" id="SSF51735">
    <property type="entry name" value="NAD(P)-binding Rossmann-fold domains"/>
    <property type="match status" value="2"/>
</dbReference>
<dbReference type="GO" id="GO:0015079">
    <property type="term" value="F:potassium ion transmembrane transporter activity"/>
    <property type="evidence" value="ECO:0007669"/>
    <property type="project" value="InterPro"/>
</dbReference>
<dbReference type="Pfam" id="PF02254">
    <property type="entry name" value="TrkA_N"/>
    <property type="match status" value="2"/>
</dbReference>
<dbReference type="AlphaFoldDB" id="A0A2T0AV06"/>
<accession>A0A2T0AV06</accession>
<evidence type="ECO:0000313" key="10">
    <source>
        <dbReference type="Proteomes" id="UP000239614"/>
    </source>
</evidence>
<dbReference type="InterPro" id="IPR036291">
    <property type="entry name" value="NAD(P)-bd_dom_sf"/>
</dbReference>
<gene>
    <name evidence="9" type="primary">trkA</name>
    <name evidence="9" type="ORF">CPAL_09670</name>
</gene>
<proteinExistence type="predicted"/>
<feature type="domain" description="RCK C-terminal" evidence="8">
    <location>
        <begin position="365"/>
        <end position="446"/>
    </location>
</feature>
<dbReference type="PROSITE" id="PS51201">
    <property type="entry name" value="RCK_N"/>
    <property type="match status" value="2"/>
</dbReference>
<dbReference type="InterPro" id="IPR050721">
    <property type="entry name" value="Trk_Ktr_HKT_K-transport"/>
</dbReference>
<keyword evidence="10" id="KW-1185">Reference proteome</keyword>
<dbReference type="InterPro" id="IPR036721">
    <property type="entry name" value="RCK_C_sf"/>
</dbReference>
<keyword evidence="3" id="KW-0633">Potassium transport</keyword>
<feature type="domain" description="RCK C-terminal" evidence="8">
    <location>
        <begin position="140"/>
        <end position="223"/>
    </location>
</feature>
<dbReference type="NCBIfam" id="NF007039">
    <property type="entry name" value="PRK09496.3-2"/>
    <property type="match status" value="1"/>
</dbReference>
<evidence type="ECO:0000259" key="8">
    <source>
        <dbReference type="PROSITE" id="PS51202"/>
    </source>
</evidence>
<organism evidence="9 10">
    <name type="scientific">Clostridium thermopalmarium DSM 5974</name>
    <dbReference type="NCBI Taxonomy" id="1121340"/>
    <lineage>
        <taxon>Bacteria</taxon>
        <taxon>Bacillati</taxon>
        <taxon>Bacillota</taxon>
        <taxon>Clostridia</taxon>
        <taxon>Eubacteriales</taxon>
        <taxon>Clostridiaceae</taxon>
        <taxon>Clostridium</taxon>
    </lineage>
</organism>
<evidence type="ECO:0000256" key="4">
    <source>
        <dbReference type="ARBA" id="ARBA00022958"/>
    </source>
</evidence>
<dbReference type="EMBL" id="PVXN01000019">
    <property type="protein sequence ID" value="PRR74318.1"/>
    <property type="molecule type" value="Genomic_DNA"/>
</dbReference>
<dbReference type="NCBIfam" id="NF007041">
    <property type="entry name" value="PRK09496.3-4"/>
    <property type="match status" value="1"/>
</dbReference>
<evidence type="ECO:0000256" key="3">
    <source>
        <dbReference type="ARBA" id="ARBA00022538"/>
    </source>
</evidence>